<dbReference type="AlphaFoldDB" id="A0AAV4EH49"/>
<dbReference type="EMBL" id="BMAT01007234">
    <property type="protein sequence ID" value="GFR60367.1"/>
    <property type="molecule type" value="Genomic_DNA"/>
</dbReference>
<sequence length="157" mass="17409">MSAPSDKRDNRSSESPLFSFIFMITRVITSDPDDMFSPFQCEQPGLLVAHARNSGTGRQGLWLLSGPHAGRESNTGSLPLLLIIRCGWKKLSSGESIPGILSSHREYVVRASRPPSQDTHCSLEARAPDNQAYFSLTWAWPGLNSTMTRFREATKAR</sequence>
<name>A0AAV4EH49_9GAST</name>
<protein>
    <submittedName>
        <fullName evidence="1">Uncharacterized protein</fullName>
    </submittedName>
</protein>
<accession>A0AAV4EH49</accession>
<organism evidence="1 2">
    <name type="scientific">Elysia marginata</name>
    <dbReference type="NCBI Taxonomy" id="1093978"/>
    <lineage>
        <taxon>Eukaryota</taxon>
        <taxon>Metazoa</taxon>
        <taxon>Spiralia</taxon>
        <taxon>Lophotrochozoa</taxon>
        <taxon>Mollusca</taxon>
        <taxon>Gastropoda</taxon>
        <taxon>Heterobranchia</taxon>
        <taxon>Euthyneura</taxon>
        <taxon>Panpulmonata</taxon>
        <taxon>Sacoglossa</taxon>
        <taxon>Placobranchoidea</taxon>
        <taxon>Plakobranchidae</taxon>
        <taxon>Elysia</taxon>
    </lineage>
</organism>
<evidence type="ECO:0000313" key="2">
    <source>
        <dbReference type="Proteomes" id="UP000762676"/>
    </source>
</evidence>
<gene>
    <name evidence="1" type="ORF">ElyMa_003529100</name>
</gene>
<evidence type="ECO:0000313" key="1">
    <source>
        <dbReference type="EMBL" id="GFR60367.1"/>
    </source>
</evidence>
<keyword evidence="2" id="KW-1185">Reference proteome</keyword>
<proteinExistence type="predicted"/>
<comment type="caution">
    <text evidence="1">The sequence shown here is derived from an EMBL/GenBank/DDBJ whole genome shotgun (WGS) entry which is preliminary data.</text>
</comment>
<dbReference type="Proteomes" id="UP000762676">
    <property type="component" value="Unassembled WGS sequence"/>
</dbReference>
<reference evidence="1 2" key="1">
    <citation type="journal article" date="2021" name="Elife">
        <title>Chloroplast acquisition without the gene transfer in kleptoplastic sea slugs, Plakobranchus ocellatus.</title>
        <authorList>
            <person name="Maeda T."/>
            <person name="Takahashi S."/>
            <person name="Yoshida T."/>
            <person name="Shimamura S."/>
            <person name="Takaki Y."/>
            <person name="Nagai Y."/>
            <person name="Toyoda A."/>
            <person name="Suzuki Y."/>
            <person name="Arimoto A."/>
            <person name="Ishii H."/>
            <person name="Satoh N."/>
            <person name="Nishiyama T."/>
            <person name="Hasebe M."/>
            <person name="Maruyama T."/>
            <person name="Minagawa J."/>
            <person name="Obokata J."/>
            <person name="Shigenobu S."/>
        </authorList>
    </citation>
    <scope>NUCLEOTIDE SEQUENCE [LARGE SCALE GENOMIC DNA]</scope>
</reference>